<comment type="caution">
    <text evidence="1">The sequence shown here is derived from an EMBL/GenBank/DDBJ whole genome shotgun (WGS) entry which is preliminary data.</text>
</comment>
<dbReference type="PANTHER" id="PTHR46948">
    <property type="entry name" value="RIBONUCLEASE P PROTEIN SUBUNIT P38"/>
    <property type="match status" value="1"/>
</dbReference>
<dbReference type="EMBL" id="JBJQND010000016">
    <property type="protein sequence ID" value="KAL3848001.1"/>
    <property type="molecule type" value="Genomic_DNA"/>
</dbReference>
<dbReference type="Proteomes" id="UP001634394">
    <property type="component" value="Unassembled WGS sequence"/>
</dbReference>
<evidence type="ECO:0008006" key="3">
    <source>
        <dbReference type="Google" id="ProtNLM"/>
    </source>
</evidence>
<sequence length="371" mass="41929">MAASTLSEKDNKKAVRSRIPNIYAPKKTVLEPLQLKGSRLNDQVDQEILEKLKSTLDPLTYLNRNKQKHTQKKGGEKLEALPIDEESEKRKQICSALCFGFRSVVRALETDKLRLLLISQKTQPSDLKRVLLTLVATRDCPCICLSDILPSMQHRFNWISSITAVGFYNNNEHGKVFDEFVQFAAKYAQEMYLPYDTEESPVKGDNSCSFLIEDASSPKAEGNNVASEQTEKKFQNGMTKESTFFDEDYQKYYIPAIKSVTSSTFGNEDFISFGDKSSEPSILVIGGKVQEETNHRPSDSAEPCELFSITSFHLRTVKESVNSVTENKAIRTKSEKRKYNSTDIESGIPAYKSAKVNQIVMDVTKKKNKKK</sequence>
<dbReference type="AlphaFoldDB" id="A0ABD3UER1"/>
<gene>
    <name evidence="1" type="ORF">ACJMK2_018886</name>
</gene>
<organism evidence="1 2">
    <name type="scientific">Sinanodonta woodiana</name>
    <name type="common">Chinese pond mussel</name>
    <name type="synonym">Anodonta woodiana</name>
    <dbReference type="NCBI Taxonomy" id="1069815"/>
    <lineage>
        <taxon>Eukaryota</taxon>
        <taxon>Metazoa</taxon>
        <taxon>Spiralia</taxon>
        <taxon>Lophotrochozoa</taxon>
        <taxon>Mollusca</taxon>
        <taxon>Bivalvia</taxon>
        <taxon>Autobranchia</taxon>
        <taxon>Heteroconchia</taxon>
        <taxon>Palaeoheterodonta</taxon>
        <taxon>Unionida</taxon>
        <taxon>Unionoidea</taxon>
        <taxon>Unionidae</taxon>
        <taxon>Unioninae</taxon>
        <taxon>Sinanodonta</taxon>
    </lineage>
</organism>
<name>A0ABD3UER1_SINWO</name>
<dbReference type="InterPro" id="IPR029064">
    <property type="entry name" value="Ribosomal_eL30-like_sf"/>
</dbReference>
<dbReference type="Gene3D" id="3.30.1330.30">
    <property type="match status" value="1"/>
</dbReference>
<dbReference type="PANTHER" id="PTHR46948:SF1">
    <property type="entry name" value="RIBONUCLEASE P PROTEIN SUBUNIT P38"/>
    <property type="match status" value="1"/>
</dbReference>
<protein>
    <recommendedName>
        <fullName evidence="3">Ribosomal protein L7Ae/L30e/S12e/Gadd45 domain-containing protein</fullName>
    </recommendedName>
</protein>
<dbReference type="InterPro" id="IPR042848">
    <property type="entry name" value="Rpp38"/>
</dbReference>
<reference evidence="1 2" key="1">
    <citation type="submission" date="2024-11" db="EMBL/GenBank/DDBJ databases">
        <title>Chromosome-level genome assembly of the freshwater bivalve Anodonta woodiana.</title>
        <authorList>
            <person name="Chen X."/>
        </authorList>
    </citation>
    <scope>NUCLEOTIDE SEQUENCE [LARGE SCALE GENOMIC DNA]</scope>
    <source>
        <strain evidence="1">MN2024</strain>
        <tissue evidence="1">Gills</tissue>
    </source>
</reference>
<evidence type="ECO:0000313" key="1">
    <source>
        <dbReference type="EMBL" id="KAL3848001.1"/>
    </source>
</evidence>
<accession>A0ABD3UER1</accession>
<evidence type="ECO:0000313" key="2">
    <source>
        <dbReference type="Proteomes" id="UP001634394"/>
    </source>
</evidence>
<dbReference type="SUPFAM" id="SSF55315">
    <property type="entry name" value="L30e-like"/>
    <property type="match status" value="1"/>
</dbReference>
<keyword evidence="2" id="KW-1185">Reference proteome</keyword>
<proteinExistence type="predicted"/>